<protein>
    <submittedName>
        <fullName evidence="2">Uncharacterized protein</fullName>
    </submittedName>
</protein>
<dbReference type="EMBL" id="MGEK01000033">
    <property type="protein sequence ID" value="OGL81152.1"/>
    <property type="molecule type" value="Genomic_DNA"/>
</dbReference>
<evidence type="ECO:0000313" key="3">
    <source>
        <dbReference type="Proteomes" id="UP000176846"/>
    </source>
</evidence>
<dbReference type="AlphaFoldDB" id="A0A1F7US80"/>
<accession>A0A1F7US80</accession>
<reference evidence="2 3" key="1">
    <citation type="journal article" date="2016" name="Nat. Commun.">
        <title>Thousands of microbial genomes shed light on interconnected biogeochemical processes in an aquifer system.</title>
        <authorList>
            <person name="Anantharaman K."/>
            <person name="Brown C.T."/>
            <person name="Hug L.A."/>
            <person name="Sharon I."/>
            <person name="Castelle C.J."/>
            <person name="Probst A.J."/>
            <person name="Thomas B.C."/>
            <person name="Singh A."/>
            <person name="Wilkins M.J."/>
            <person name="Karaoz U."/>
            <person name="Brodie E.L."/>
            <person name="Williams K.H."/>
            <person name="Hubbard S.S."/>
            <person name="Banfield J.F."/>
        </authorList>
    </citation>
    <scope>NUCLEOTIDE SEQUENCE [LARGE SCALE GENOMIC DNA]</scope>
</reference>
<name>A0A1F7US80_9BACT</name>
<evidence type="ECO:0000256" key="1">
    <source>
        <dbReference type="SAM" id="MobiDB-lite"/>
    </source>
</evidence>
<evidence type="ECO:0000313" key="2">
    <source>
        <dbReference type="EMBL" id="OGL81152.1"/>
    </source>
</evidence>
<gene>
    <name evidence="2" type="ORF">A2936_00950</name>
</gene>
<comment type="caution">
    <text evidence="2">The sequence shown here is derived from an EMBL/GenBank/DDBJ whole genome shotgun (WGS) entry which is preliminary data.</text>
</comment>
<feature type="region of interest" description="Disordered" evidence="1">
    <location>
        <begin position="1"/>
        <end position="22"/>
    </location>
</feature>
<feature type="compositionally biased region" description="Basic and acidic residues" evidence="1">
    <location>
        <begin position="13"/>
        <end position="22"/>
    </location>
</feature>
<sequence length="163" mass="18064">MPERPGYTPEVEEQPRPAERTKAAMKAAAKRKNLDARWETATDELNSEFPPGSEQTQPLIETEGIAKLEVLLRFVEANPDSETAKEITAAVKSLDTSINPQNIGHKLRNLLSGFTPGARKTQQGLEGVVDYFYDRIQAEAKFGSAEFQALHGDTPVPEKRTDQ</sequence>
<dbReference type="Proteomes" id="UP000176846">
    <property type="component" value="Unassembled WGS sequence"/>
</dbReference>
<organism evidence="2 3">
    <name type="scientific">Candidatus Uhrbacteria bacterium RIFCSPLOWO2_01_FULL_47_25</name>
    <dbReference type="NCBI Taxonomy" id="1802402"/>
    <lineage>
        <taxon>Bacteria</taxon>
        <taxon>Candidatus Uhriibacteriota</taxon>
    </lineage>
</organism>
<proteinExistence type="predicted"/>